<keyword evidence="3" id="KW-0288">FMN</keyword>
<keyword evidence="7" id="KW-1185">Reference proteome</keyword>
<dbReference type="Pfam" id="PF01613">
    <property type="entry name" value="Flavin_Reduct"/>
    <property type="match status" value="1"/>
</dbReference>
<proteinExistence type="inferred from homology"/>
<dbReference type="Gene3D" id="2.30.110.10">
    <property type="entry name" value="Electron Transport, Fmn-binding Protein, Chain A"/>
    <property type="match status" value="1"/>
</dbReference>
<dbReference type="PANTHER" id="PTHR33798">
    <property type="entry name" value="FLAVOPROTEIN OXYGENASE"/>
    <property type="match status" value="1"/>
</dbReference>
<dbReference type="AlphaFoldDB" id="A0A1H8UC02"/>
<evidence type="ECO:0000256" key="4">
    <source>
        <dbReference type="ARBA" id="ARBA00038054"/>
    </source>
</evidence>
<comment type="similarity">
    <text evidence="4">Belongs to the flavoredoxin family.</text>
</comment>
<keyword evidence="2" id="KW-0285">Flavoprotein</keyword>
<protein>
    <submittedName>
        <fullName evidence="6">NADH-FMN oxidoreductase RutF, flavin reductase (DIM6/NTAB) family</fullName>
    </submittedName>
</protein>
<dbReference type="EMBL" id="FOCL01000018">
    <property type="protein sequence ID" value="SEP00148.1"/>
    <property type="molecule type" value="Genomic_DNA"/>
</dbReference>
<name>A0A1H8UC02_9SPHI</name>
<dbReference type="GO" id="GO:0016646">
    <property type="term" value="F:oxidoreductase activity, acting on the CH-NH group of donors, NAD or NADP as acceptor"/>
    <property type="evidence" value="ECO:0007669"/>
    <property type="project" value="UniProtKB-ARBA"/>
</dbReference>
<gene>
    <name evidence="6" type="ORF">SAMN05192574_118120</name>
</gene>
<dbReference type="InterPro" id="IPR012349">
    <property type="entry name" value="Split_barrel_FMN-bd"/>
</dbReference>
<evidence type="ECO:0000256" key="2">
    <source>
        <dbReference type="ARBA" id="ARBA00022630"/>
    </source>
</evidence>
<dbReference type="InterPro" id="IPR002563">
    <property type="entry name" value="Flavin_Rdtase-like_dom"/>
</dbReference>
<dbReference type="GO" id="GO:0010181">
    <property type="term" value="F:FMN binding"/>
    <property type="evidence" value="ECO:0007669"/>
    <property type="project" value="InterPro"/>
</dbReference>
<dbReference type="STRING" id="551995.SAMN05192574_118120"/>
<evidence type="ECO:0000313" key="6">
    <source>
        <dbReference type="EMBL" id="SEP00148.1"/>
    </source>
</evidence>
<organism evidence="6 7">
    <name type="scientific">Mucilaginibacter gossypiicola</name>
    <dbReference type="NCBI Taxonomy" id="551995"/>
    <lineage>
        <taxon>Bacteria</taxon>
        <taxon>Pseudomonadati</taxon>
        <taxon>Bacteroidota</taxon>
        <taxon>Sphingobacteriia</taxon>
        <taxon>Sphingobacteriales</taxon>
        <taxon>Sphingobacteriaceae</taxon>
        <taxon>Mucilaginibacter</taxon>
    </lineage>
</organism>
<feature type="domain" description="Flavin reductase like" evidence="5">
    <location>
        <begin position="34"/>
        <end position="165"/>
    </location>
</feature>
<evidence type="ECO:0000256" key="3">
    <source>
        <dbReference type="ARBA" id="ARBA00022643"/>
    </source>
</evidence>
<reference evidence="7" key="1">
    <citation type="submission" date="2016-10" db="EMBL/GenBank/DDBJ databases">
        <authorList>
            <person name="Varghese N."/>
            <person name="Submissions S."/>
        </authorList>
    </citation>
    <scope>NUCLEOTIDE SEQUENCE [LARGE SCALE GENOMIC DNA]</scope>
    <source>
        <strain evidence="7">Gh-48</strain>
    </source>
</reference>
<dbReference type="SUPFAM" id="SSF50475">
    <property type="entry name" value="FMN-binding split barrel"/>
    <property type="match status" value="1"/>
</dbReference>
<dbReference type="PANTHER" id="PTHR33798:SF5">
    <property type="entry name" value="FLAVIN REDUCTASE LIKE DOMAIN-CONTAINING PROTEIN"/>
    <property type="match status" value="1"/>
</dbReference>
<dbReference type="RefSeq" id="WP_091221250.1">
    <property type="nucleotide sequence ID" value="NZ_FOCL01000018.1"/>
</dbReference>
<accession>A0A1H8UC02</accession>
<evidence type="ECO:0000313" key="7">
    <source>
        <dbReference type="Proteomes" id="UP000198942"/>
    </source>
</evidence>
<dbReference type="OrthoDB" id="5293996at2"/>
<sequence length="218" mass="24153">MQDIKSEQIFQMEKQYRTSLINSLIGYRALNLLGTTGNDGITNLCIISSVFHLGANPPLIGMVIRPEREHNDTLRNIRSTGQYTLNNVLPEWYIEAHQTSASYPSGVSEFDACHFKKHYLNGFKAPFVAASNIRIGLKLREMIDMEVNGTTIVIGEIVHILTEDGLIGPDGTADHGKARTMTVAGLDTYYLAQPVGQLAYAKPGVEPHLLNTYVNFNT</sequence>
<evidence type="ECO:0000256" key="1">
    <source>
        <dbReference type="ARBA" id="ARBA00001917"/>
    </source>
</evidence>
<comment type="cofactor">
    <cofactor evidence="1">
        <name>FMN</name>
        <dbReference type="ChEBI" id="CHEBI:58210"/>
    </cofactor>
</comment>
<evidence type="ECO:0000259" key="5">
    <source>
        <dbReference type="Pfam" id="PF01613"/>
    </source>
</evidence>
<dbReference type="Proteomes" id="UP000198942">
    <property type="component" value="Unassembled WGS sequence"/>
</dbReference>